<dbReference type="InterPro" id="IPR025110">
    <property type="entry name" value="AMP-bd_C"/>
</dbReference>
<feature type="domain" description="Carrier" evidence="4">
    <location>
        <begin position="1559"/>
        <end position="1635"/>
    </location>
</feature>
<dbReference type="InterPro" id="IPR009081">
    <property type="entry name" value="PP-bd_ACP"/>
</dbReference>
<evidence type="ECO:0000256" key="1">
    <source>
        <dbReference type="ARBA" id="ARBA00001957"/>
    </source>
</evidence>
<dbReference type="PANTHER" id="PTHR45527">
    <property type="entry name" value="NONRIBOSOMAL PEPTIDE SYNTHETASE"/>
    <property type="match status" value="1"/>
</dbReference>
<keyword evidence="6" id="KW-1185">Reference proteome</keyword>
<evidence type="ECO:0000313" key="6">
    <source>
        <dbReference type="Proteomes" id="UP001499987"/>
    </source>
</evidence>
<accession>A0ABN1TUH1</accession>
<dbReference type="Gene3D" id="3.40.50.980">
    <property type="match status" value="2"/>
</dbReference>
<protein>
    <recommendedName>
        <fullName evidence="4">Carrier domain-containing protein</fullName>
    </recommendedName>
</protein>
<evidence type="ECO:0000256" key="2">
    <source>
        <dbReference type="ARBA" id="ARBA00022450"/>
    </source>
</evidence>
<dbReference type="EMBL" id="BAAALD010000058">
    <property type="protein sequence ID" value="GAA1102845.1"/>
    <property type="molecule type" value="Genomic_DNA"/>
</dbReference>
<evidence type="ECO:0000313" key="5">
    <source>
        <dbReference type="EMBL" id="GAA1102845.1"/>
    </source>
</evidence>
<dbReference type="Gene3D" id="2.30.38.10">
    <property type="entry name" value="Luciferase, Domain 3"/>
    <property type="match status" value="1"/>
</dbReference>
<evidence type="ECO:0000259" key="4">
    <source>
        <dbReference type="PROSITE" id="PS50075"/>
    </source>
</evidence>
<dbReference type="Gene3D" id="3.30.559.30">
    <property type="entry name" value="Nonribosomal peptide synthetase, condensation domain"/>
    <property type="match status" value="1"/>
</dbReference>
<dbReference type="InterPro" id="IPR000873">
    <property type="entry name" value="AMP-dep_synth/lig_dom"/>
</dbReference>
<dbReference type="NCBIfam" id="TIGR01733">
    <property type="entry name" value="AA-adenyl-dom"/>
    <property type="match status" value="2"/>
</dbReference>
<dbReference type="SUPFAM" id="SSF52777">
    <property type="entry name" value="CoA-dependent acyltransferases"/>
    <property type="match status" value="2"/>
</dbReference>
<comment type="cofactor">
    <cofactor evidence="1">
        <name>pantetheine 4'-phosphate</name>
        <dbReference type="ChEBI" id="CHEBI:47942"/>
    </cofactor>
</comment>
<dbReference type="InterPro" id="IPR045851">
    <property type="entry name" value="AMP-bd_C_sf"/>
</dbReference>
<comment type="caution">
    <text evidence="5">The sequence shown here is derived from an EMBL/GenBank/DDBJ whole genome shotgun (WGS) entry which is preliminary data.</text>
</comment>
<dbReference type="Proteomes" id="UP001499987">
    <property type="component" value="Unassembled WGS sequence"/>
</dbReference>
<dbReference type="Pfam" id="PF00668">
    <property type="entry name" value="Condensation"/>
    <property type="match status" value="1"/>
</dbReference>
<dbReference type="Gene3D" id="1.10.1200.10">
    <property type="entry name" value="ACP-like"/>
    <property type="match status" value="2"/>
</dbReference>
<reference evidence="5 6" key="1">
    <citation type="journal article" date="2019" name="Int. J. Syst. Evol. Microbiol.">
        <title>The Global Catalogue of Microorganisms (GCM) 10K type strain sequencing project: providing services to taxonomists for standard genome sequencing and annotation.</title>
        <authorList>
            <consortium name="The Broad Institute Genomics Platform"/>
            <consortium name="The Broad Institute Genome Sequencing Center for Infectious Disease"/>
            <person name="Wu L."/>
            <person name="Ma J."/>
        </authorList>
    </citation>
    <scope>NUCLEOTIDE SEQUENCE [LARGE SCALE GENOMIC DNA]</scope>
    <source>
        <strain evidence="5 6">JCM 13002</strain>
    </source>
</reference>
<dbReference type="InterPro" id="IPR020806">
    <property type="entry name" value="PKS_PP-bd"/>
</dbReference>
<dbReference type="PROSITE" id="PS50075">
    <property type="entry name" value="CARRIER"/>
    <property type="match status" value="2"/>
</dbReference>
<dbReference type="Gene3D" id="3.40.50.12780">
    <property type="entry name" value="N-terminal domain of ligase-like"/>
    <property type="match status" value="1"/>
</dbReference>
<proteinExistence type="predicted"/>
<dbReference type="SUPFAM" id="SSF56801">
    <property type="entry name" value="Acetyl-CoA synthetase-like"/>
    <property type="match status" value="2"/>
</dbReference>
<dbReference type="InterPro" id="IPR036736">
    <property type="entry name" value="ACP-like_sf"/>
</dbReference>
<dbReference type="InterPro" id="IPR042099">
    <property type="entry name" value="ANL_N_sf"/>
</dbReference>
<dbReference type="Gene3D" id="3.30.559.10">
    <property type="entry name" value="Chloramphenicol acetyltransferase-like domain"/>
    <property type="match status" value="1"/>
</dbReference>
<evidence type="ECO:0000256" key="3">
    <source>
        <dbReference type="ARBA" id="ARBA00022553"/>
    </source>
</evidence>
<dbReference type="RefSeq" id="WP_344626079.1">
    <property type="nucleotide sequence ID" value="NZ_BAAALD010000058.1"/>
</dbReference>
<dbReference type="InterPro" id="IPR001242">
    <property type="entry name" value="Condensation_dom"/>
</dbReference>
<dbReference type="Pfam" id="PF13193">
    <property type="entry name" value="AMP-binding_C"/>
    <property type="match status" value="2"/>
</dbReference>
<dbReference type="SUPFAM" id="SSF47336">
    <property type="entry name" value="ACP-like"/>
    <property type="match status" value="2"/>
</dbReference>
<gene>
    <name evidence="5" type="ORF">GCM10009663_51730</name>
</gene>
<dbReference type="CDD" id="cd05930">
    <property type="entry name" value="A_NRPS"/>
    <property type="match status" value="1"/>
</dbReference>
<keyword evidence="2" id="KW-0596">Phosphopantetheine</keyword>
<dbReference type="InterPro" id="IPR010071">
    <property type="entry name" value="AA_adenyl_dom"/>
</dbReference>
<dbReference type="CDD" id="cd19531">
    <property type="entry name" value="LCL_NRPS-like"/>
    <property type="match status" value="1"/>
</dbReference>
<organism evidence="5 6">
    <name type="scientific">Kitasatospora arboriphila</name>
    <dbReference type="NCBI Taxonomy" id="258052"/>
    <lineage>
        <taxon>Bacteria</taxon>
        <taxon>Bacillati</taxon>
        <taxon>Actinomycetota</taxon>
        <taxon>Actinomycetes</taxon>
        <taxon>Kitasatosporales</taxon>
        <taxon>Streptomycetaceae</taxon>
        <taxon>Kitasatospora</taxon>
    </lineage>
</organism>
<dbReference type="PROSITE" id="PS00455">
    <property type="entry name" value="AMP_BINDING"/>
    <property type="match status" value="2"/>
</dbReference>
<dbReference type="Gene3D" id="3.30.300.30">
    <property type="match status" value="2"/>
</dbReference>
<dbReference type="Pfam" id="PF00501">
    <property type="entry name" value="AMP-binding"/>
    <property type="match status" value="2"/>
</dbReference>
<dbReference type="SMART" id="SM00823">
    <property type="entry name" value="PKS_PP"/>
    <property type="match status" value="2"/>
</dbReference>
<feature type="domain" description="Carrier" evidence="4">
    <location>
        <begin position="507"/>
        <end position="582"/>
    </location>
</feature>
<dbReference type="InterPro" id="IPR020845">
    <property type="entry name" value="AMP-binding_CS"/>
</dbReference>
<dbReference type="Pfam" id="PF00550">
    <property type="entry name" value="PP-binding"/>
    <property type="match status" value="2"/>
</dbReference>
<dbReference type="InterPro" id="IPR023213">
    <property type="entry name" value="CAT-like_dom_sf"/>
</dbReference>
<name>A0ABN1TUH1_9ACTN</name>
<sequence length="1661" mass="177665">MTVRAAVPGVPHTAELLLPELFWRQVALTPDAVAVSDGAEALSYRETGERVRALAARLSELGVGPEAMVGIQLPRSVRLVVAMLAVATAGGAFLLLDPEHPAERRAGMLGTARALALVCEEPVPGPWSRVRPDEGPVADGPVAAPAELYPDNAAYVAFTSGSTGAPKGVVNTQAGLANRLADAVRRHGVGPGDRLLSATGLGFDPVVFQVFLPLVCGATLVLAPDGLERDPVALVELLREERITALELVPSVLQVLLEQPEAAGVGDLRWLTSAGEMLTGDLCARALSVLGVRVRNVYGPAECAIGVTDHPYDPAQGPGGVPLGGPIDNVRIVLLDEDGHRAESGEIHLGGVCVGRGYLGAPGLTADRFRPDPDGPPGARLYRTGDRARTNLRGELEFAGRIDNQIKLSGVRIEPEGIEALLTAHPLVEAAAVTVAPDRVGGQQLVAFVKGSAGHEELRGHLRAHLPDSHLPSVFQPVDELPLTANGKVDRTALTVDADPRRAPYRAPRTPEEVQVTEIWQEVLGVGRIGLDDNFFQLGGYSLLLLRVAMRLRKLSGLPLQVRELFGAPTPAGQSLLIAGARAQASPVSAVEPVPRDRPLPLSYAQQDLWVLDRMNPGSGEYTMPIMIRLPENGIPTVVVEGALRDLAARHEILRTRYASVNGSLCQIVDKDRPVRPSVVEVTEAQLPEAVRRETAAGFDLAEGPVWRAMLARVSDGTDALLLTFHHIASDGWSMVVLRRELDELISARKDRREPLLPDMSVQYADFAVWQRERVDGGALDEQLAYWRRQLAGLPTLDLPTDRPRPPIRDTRGAAFEFEIPAAVMRPVLEAGWQRGATPYATLLAAYAALLARYCGQGDIPIGTPLAGRLREEVAGVLGCFLNTVVMRCDAAGDPAFTELLERVRQTVSQAQGAQEVPFAHLVRELAPERDQSRNLLAQVLFDLHDDGVTSVDGGRTDTGMLLDAWTGSKADLNLVVQIQPDRSCLAVLEYSTALFDAETVRRLAGHFRQLLAGVAADPQARLHELPLLPPDELRAVLAAGRGADAARPELAVHELFAVQAAKTPDAPALLSDAGGLSYAELADRSDRLASRLRGLGVGPESVVGVCLDRGTDLVVSFLAVWKAGAAYVPLDPDFPAERLRYMLDDSGARCVITDRARAGVLRPAVPLLLDDPGERARLAAQPPFEAAPADLDALAYVIYTSGSTGRPKGVMVDHRGLLNYLMWTVEDYAGSRPGGTPLFSSTAYDMVVPDLYTALVTGEPVRLLPPHFDPSELGRLLAAGAPYSFVKLTPGHLDLLSAQLTPEQAAGLAGVLAVGADSFPVPVLERWLAKAGPDGPRLLNEYGPTEISVANSTYRITGGGHPEVLPIGTPVPNTTMWVLDGHGNPCPVGVPGELHIGGTGVARGYRNRPGLTAAVFVPDPFSAEPGRRLYRTGDRARLLPDGNVEFLGRLDEQIKLRGHRIEPGEITAVLTERPEVADALVRVDTKGATGRLVAWVVPADGHEPVPAELLEHCALRLPAPMVPAALVLLDRIPLNANGKVDHAALPAPPEEAAEHSTGPLSELAEGLAGLWSDLLGYDVLPELHRTFFQLGGDSVLASRLVAAVEADYGVRLPLRSVFEHPTVAGLARLVEERIRADIAEMSDAELTRLTTSDEEDRDEH</sequence>
<dbReference type="PANTHER" id="PTHR45527:SF1">
    <property type="entry name" value="FATTY ACID SYNTHASE"/>
    <property type="match status" value="1"/>
</dbReference>
<keyword evidence="3" id="KW-0597">Phosphoprotein</keyword>